<accession>A0A974NGB3</accession>
<gene>
    <name evidence="1" type="ORF">JHT90_02250</name>
</gene>
<dbReference type="RefSeq" id="WP_201093594.1">
    <property type="nucleotide sequence ID" value="NZ_CP067393.1"/>
</dbReference>
<name>A0A974NGB3_9GAMM</name>
<evidence type="ECO:0000313" key="1">
    <source>
        <dbReference type="EMBL" id="QQP86095.1"/>
    </source>
</evidence>
<proteinExistence type="predicted"/>
<evidence type="ECO:0000313" key="2">
    <source>
        <dbReference type="Proteomes" id="UP000595278"/>
    </source>
</evidence>
<dbReference type="Proteomes" id="UP000595278">
    <property type="component" value="Chromosome"/>
</dbReference>
<dbReference type="AlphaFoldDB" id="A0A974NGB3"/>
<dbReference type="KEGG" id="eaz:JHT90_02250"/>
<dbReference type="EMBL" id="CP067393">
    <property type="protein sequence ID" value="QQP86095.1"/>
    <property type="molecule type" value="Genomic_DNA"/>
</dbReference>
<organism evidence="1 2">
    <name type="scientific">Entomomonas asaccharolytica</name>
    <dbReference type="NCBI Taxonomy" id="2785331"/>
    <lineage>
        <taxon>Bacteria</taxon>
        <taxon>Pseudomonadati</taxon>
        <taxon>Pseudomonadota</taxon>
        <taxon>Gammaproteobacteria</taxon>
        <taxon>Pseudomonadales</taxon>
        <taxon>Pseudomonadaceae</taxon>
        <taxon>Entomomonas</taxon>
    </lineage>
</organism>
<protein>
    <submittedName>
        <fullName evidence="1">Uncharacterized protein</fullName>
    </submittedName>
</protein>
<reference evidence="1 2" key="1">
    <citation type="submission" date="2021-01" db="EMBL/GenBank/DDBJ databases">
        <title>Entomomonas sp. F2A isolated from a house cricket (Acheta domesticus).</title>
        <authorList>
            <person name="Spergser J."/>
            <person name="Busse H.-J."/>
        </authorList>
    </citation>
    <scope>NUCLEOTIDE SEQUENCE [LARGE SCALE GENOMIC DNA]</scope>
    <source>
        <strain evidence="1 2">F2A</strain>
    </source>
</reference>
<keyword evidence="2" id="KW-1185">Reference proteome</keyword>
<sequence length="194" mass="22999">MRLINSRQAWHDAYYPNIKSTTAFGLEALKLGIVLKHPLKHHNHYQLIHQWLAGKVQHSIDVLPIPLQCFGHYLYSPIATVYDLDVAHELVWSILSKQFSQHTFSKGNQQKAYWLVRVALKGYQMLVVNKKDHLKTPRKIIKYIKENYQIELQYADWKKVWQPLYNNMLFICNELDKQALMPIDKLIEQFKKTN</sequence>